<dbReference type="AlphaFoldDB" id="A0A380H7M6"/>
<evidence type="ECO:0000313" key="2">
    <source>
        <dbReference type="Proteomes" id="UP000255425"/>
    </source>
</evidence>
<sequence length="83" mass="9525">MPMCNDISEIIRIEVENLKITQNLGLHLHKNVQCLLYGGILTYDPMGYECCGIKNDSQLIIKHGFRQTKVYIVLILERPATYS</sequence>
<reference evidence="1 2" key="1">
    <citation type="submission" date="2018-06" db="EMBL/GenBank/DDBJ databases">
        <authorList>
            <consortium name="Pathogen Informatics"/>
            <person name="Doyle S."/>
        </authorList>
    </citation>
    <scope>NUCLEOTIDE SEQUENCE [LARGE SCALE GENOMIC DNA]</scope>
    <source>
        <strain evidence="1 2">NCTC11807</strain>
    </source>
</reference>
<gene>
    <name evidence="1" type="ORF">NCTC11807_02403</name>
</gene>
<dbReference type="EMBL" id="UHDZ01000001">
    <property type="protein sequence ID" value="SUM74035.1"/>
    <property type="molecule type" value="Genomic_DNA"/>
</dbReference>
<accession>A0A380H7M6</accession>
<organism evidence="1 2">
    <name type="scientific">Staphylococcus saccharolyticus</name>
    <dbReference type="NCBI Taxonomy" id="33028"/>
    <lineage>
        <taxon>Bacteria</taxon>
        <taxon>Bacillati</taxon>
        <taxon>Bacillota</taxon>
        <taxon>Bacilli</taxon>
        <taxon>Bacillales</taxon>
        <taxon>Staphylococcaceae</taxon>
        <taxon>Staphylococcus</taxon>
    </lineage>
</organism>
<dbReference type="Proteomes" id="UP000255425">
    <property type="component" value="Unassembled WGS sequence"/>
</dbReference>
<evidence type="ECO:0000313" key="1">
    <source>
        <dbReference type="EMBL" id="SUM74035.1"/>
    </source>
</evidence>
<proteinExistence type="predicted"/>
<protein>
    <submittedName>
        <fullName evidence="1">Transposase for ISSps1</fullName>
    </submittedName>
</protein>
<name>A0A380H7M6_9STAP</name>
<keyword evidence="2" id="KW-1185">Reference proteome</keyword>